<reference evidence="7 8" key="1">
    <citation type="submission" date="2019-08" db="EMBL/GenBank/DDBJ databases">
        <title>Five species of Acinetobacter isolated from floral nectar and animal pollinators.</title>
        <authorList>
            <person name="Hendry T.A."/>
        </authorList>
    </citation>
    <scope>NUCLEOTIDE SEQUENCE [LARGE SCALE GENOMIC DNA]</scope>
    <source>
        <strain evidence="7 8">MD18.27</strain>
    </source>
</reference>
<feature type="transmembrane region" description="Helical" evidence="6">
    <location>
        <begin position="180"/>
        <end position="203"/>
    </location>
</feature>
<protein>
    <recommendedName>
        <fullName evidence="6">Probable membrane transporter protein</fullName>
    </recommendedName>
</protein>
<comment type="caution">
    <text evidence="7">The sequence shown here is derived from an EMBL/GenBank/DDBJ whole genome shotgun (WGS) entry which is preliminary data.</text>
</comment>
<feature type="transmembrane region" description="Helical" evidence="6">
    <location>
        <begin position="95"/>
        <end position="115"/>
    </location>
</feature>
<evidence type="ECO:0000256" key="3">
    <source>
        <dbReference type="ARBA" id="ARBA00022692"/>
    </source>
</evidence>
<dbReference type="InterPro" id="IPR002781">
    <property type="entry name" value="TM_pro_TauE-like"/>
</dbReference>
<evidence type="ECO:0000256" key="5">
    <source>
        <dbReference type="ARBA" id="ARBA00023136"/>
    </source>
</evidence>
<keyword evidence="8" id="KW-1185">Reference proteome</keyword>
<proteinExistence type="inferred from homology"/>
<feature type="transmembrane region" description="Helical" evidence="6">
    <location>
        <begin position="39"/>
        <end position="59"/>
    </location>
</feature>
<feature type="transmembrane region" description="Helical" evidence="6">
    <location>
        <begin position="215"/>
        <end position="236"/>
    </location>
</feature>
<keyword evidence="5 6" id="KW-0472">Membrane</keyword>
<name>A0ABU6DVD6_9GAMM</name>
<keyword evidence="6" id="KW-1003">Cell membrane</keyword>
<dbReference type="EMBL" id="VTDN01000016">
    <property type="protein sequence ID" value="MEB5477825.1"/>
    <property type="molecule type" value="Genomic_DNA"/>
</dbReference>
<dbReference type="PANTHER" id="PTHR43701:SF2">
    <property type="entry name" value="MEMBRANE TRANSPORTER PROTEIN YJNA-RELATED"/>
    <property type="match status" value="1"/>
</dbReference>
<evidence type="ECO:0000256" key="6">
    <source>
        <dbReference type="RuleBase" id="RU363041"/>
    </source>
</evidence>
<comment type="subcellular location">
    <subcellularLocation>
        <location evidence="6">Cell membrane</location>
        <topology evidence="6">Multi-pass membrane protein</topology>
    </subcellularLocation>
    <subcellularLocation>
        <location evidence="1">Membrane</location>
        <topology evidence="1">Multi-pass membrane protein</topology>
    </subcellularLocation>
</comment>
<sequence>MTVLLAIEGLFIGTLLGLTGAGGGILAIPILMWSQDWNVTQAAPVALVAITISSGIATFQGLIEKTVRYKAAMWIAILSLPSIYLGIYLSKILPVHILTILLCIVMLFIGLRSIFSQNCSPHHKVLCPVNEETGRFIWCAKTRLSLGTIGIFSGFLTGLLGVGGGFVITPSLQKMTNLKFYSITNTSLMVIFLIGSSTVFLRITEGYKYPHAETIAFTITCIFGLMLGRLLCKYISSHILKIIFSSTLIFVSLILGYKTIGYIY</sequence>
<comment type="similarity">
    <text evidence="2 6">Belongs to the 4-toluene sulfonate uptake permease (TSUP) (TC 2.A.102) family.</text>
</comment>
<keyword evidence="4 6" id="KW-1133">Transmembrane helix</keyword>
<feature type="transmembrane region" description="Helical" evidence="6">
    <location>
        <begin position="242"/>
        <end position="260"/>
    </location>
</feature>
<organism evidence="7 8">
    <name type="scientific">Acinetobacter pollinis</name>
    <dbReference type="NCBI Taxonomy" id="2605270"/>
    <lineage>
        <taxon>Bacteria</taxon>
        <taxon>Pseudomonadati</taxon>
        <taxon>Pseudomonadota</taxon>
        <taxon>Gammaproteobacteria</taxon>
        <taxon>Moraxellales</taxon>
        <taxon>Moraxellaceae</taxon>
        <taxon>Acinetobacter</taxon>
    </lineage>
</organism>
<keyword evidence="3 6" id="KW-0812">Transmembrane</keyword>
<feature type="transmembrane region" description="Helical" evidence="6">
    <location>
        <begin position="12"/>
        <end position="33"/>
    </location>
</feature>
<dbReference type="Pfam" id="PF01925">
    <property type="entry name" value="TauE"/>
    <property type="match status" value="1"/>
</dbReference>
<feature type="transmembrane region" description="Helical" evidence="6">
    <location>
        <begin position="144"/>
        <end position="168"/>
    </location>
</feature>
<evidence type="ECO:0000256" key="2">
    <source>
        <dbReference type="ARBA" id="ARBA00009142"/>
    </source>
</evidence>
<gene>
    <name evidence="7" type="ORF">I2F25_12380</name>
</gene>
<accession>A0ABU6DVD6</accession>
<evidence type="ECO:0000256" key="1">
    <source>
        <dbReference type="ARBA" id="ARBA00004141"/>
    </source>
</evidence>
<dbReference type="Proteomes" id="UP001339883">
    <property type="component" value="Unassembled WGS sequence"/>
</dbReference>
<evidence type="ECO:0000313" key="8">
    <source>
        <dbReference type="Proteomes" id="UP001339883"/>
    </source>
</evidence>
<dbReference type="InterPro" id="IPR051598">
    <property type="entry name" value="TSUP/Inactive_protease-like"/>
</dbReference>
<dbReference type="PANTHER" id="PTHR43701">
    <property type="entry name" value="MEMBRANE TRANSPORTER PROTEIN MJ0441-RELATED"/>
    <property type="match status" value="1"/>
</dbReference>
<feature type="transmembrane region" description="Helical" evidence="6">
    <location>
        <begin position="71"/>
        <end position="89"/>
    </location>
</feature>
<evidence type="ECO:0000256" key="4">
    <source>
        <dbReference type="ARBA" id="ARBA00022989"/>
    </source>
</evidence>
<evidence type="ECO:0000313" key="7">
    <source>
        <dbReference type="EMBL" id="MEB5477825.1"/>
    </source>
</evidence>